<evidence type="ECO:0000256" key="1">
    <source>
        <dbReference type="SAM" id="Phobius"/>
    </source>
</evidence>
<keyword evidence="3" id="KW-1185">Reference proteome</keyword>
<dbReference type="EMBL" id="SMLG01000010">
    <property type="protein sequence ID" value="TDE42747.1"/>
    <property type="molecule type" value="Genomic_DNA"/>
</dbReference>
<reference evidence="2 3" key="1">
    <citation type="submission" date="2019-03" db="EMBL/GenBank/DDBJ databases">
        <title>Novel species of Flavobacterium.</title>
        <authorList>
            <person name="Liu Q."/>
            <person name="Xin Y.-H."/>
        </authorList>
    </citation>
    <scope>NUCLEOTIDE SEQUENCE [LARGE SCALE GENOMIC DNA]</scope>
    <source>
        <strain evidence="2 3">LB3P52</strain>
    </source>
</reference>
<keyword evidence="1" id="KW-1133">Transmembrane helix</keyword>
<protein>
    <recommendedName>
        <fullName evidence="4">HEAT repeat domain-containing protein</fullName>
    </recommendedName>
</protein>
<dbReference type="InterPro" id="IPR016024">
    <property type="entry name" value="ARM-type_fold"/>
</dbReference>
<proteinExistence type="predicted"/>
<name>A0A4R5F5C9_9FLAO</name>
<dbReference type="Proteomes" id="UP000294814">
    <property type="component" value="Unassembled WGS sequence"/>
</dbReference>
<organism evidence="2 3">
    <name type="scientific">Flavobacterium rhamnosiphilum</name>
    <dbReference type="NCBI Taxonomy" id="2541724"/>
    <lineage>
        <taxon>Bacteria</taxon>
        <taxon>Pseudomonadati</taxon>
        <taxon>Bacteroidota</taxon>
        <taxon>Flavobacteriia</taxon>
        <taxon>Flavobacteriales</taxon>
        <taxon>Flavobacteriaceae</taxon>
        <taxon>Flavobacterium</taxon>
    </lineage>
</organism>
<dbReference type="SUPFAM" id="SSF48371">
    <property type="entry name" value="ARM repeat"/>
    <property type="match status" value="1"/>
</dbReference>
<dbReference type="OrthoDB" id="1454284at2"/>
<dbReference type="RefSeq" id="WP_131916868.1">
    <property type="nucleotide sequence ID" value="NZ_SMLG01000010.1"/>
</dbReference>
<keyword evidence="1" id="KW-0812">Transmembrane</keyword>
<evidence type="ECO:0000313" key="2">
    <source>
        <dbReference type="EMBL" id="TDE42747.1"/>
    </source>
</evidence>
<accession>A0A4R5F5C9</accession>
<evidence type="ECO:0000313" key="3">
    <source>
        <dbReference type="Proteomes" id="UP000294814"/>
    </source>
</evidence>
<evidence type="ECO:0008006" key="4">
    <source>
        <dbReference type="Google" id="ProtNLM"/>
    </source>
</evidence>
<dbReference type="AlphaFoldDB" id="A0A4R5F5C9"/>
<sequence>MNENVYILENLKQSSPIIQLAWCLSGIFFVIITMLIMYLKYLRNHLRENEKIETKYQEEYETHLITYLYAGNDDDTLSLEQQSIINELKTCIVDPFKRKIVVSTLLKLRNEISGEIAESIDKLYIELGLLSYSLAKLRNKKWDIIAIGIRELTQFKVKGVHKVVMNNINHPKKEVRKEMQLYLIHLFSFKGLNFLNVLETSLSEWDQIQLLEVLQVANNTEIADIRPWLKSSNDSVVIFSLKLAKVYNQFEAKEELIELLDSKSENVRVNTIAALSHLNIIEAKNILKTNFAERSHEEQIAFLKMMENVYESSDKAFLLEHMQHKNFEIKLLVMEILKNINFEEYPFYESEFQKSLIA</sequence>
<gene>
    <name evidence="2" type="ORF">E0I26_12855</name>
</gene>
<comment type="caution">
    <text evidence="2">The sequence shown here is derived from an EMBL/GenBank/DDBJ whole genome shotgun (WGS) entry which is preliminary data.</text>
</comment>
<keyword evidence="1" id="KW-0472">Membrane</keyword>
<feature type="transmembrane region" description="Helical" evidence="1">
    <location>
        <begin position="17"/>
        <end position="39"/>
    </location>
</feature>